<dbReference type="EMBL" id="MN739967">
    <property type="protein sequence ID" value="QHT80343.1"/>
    <property type="molecule type" value="Genomic_DNA"/>
</dbReference>
<dbReference type="AlphaFoldDB" id="A0A6C0HK27"/>
<evidence type="ECO:0000313" key="1">
    <source>
        <dbReference type="EMBL" id="QHT80343.1"/>
    </source>
</evidence>
<accession>A0A6C0HK27</accession>
<name>A0A6C0HK27_9ZZZZ</name>
<evidence type="ECO:0008006" key="2">
    <source>
        <dbReference type="Google" id="ProtNLM"/>
    </source>
</evidence>
<reference evidence="1" key="1">
    <citation type="journal article" date="2020" name="Nature">
        <title>Giant virus diversity and host interactions through global metagenomics.</title>
        <authorList>
            <person name="Schulz F."/>
            <person name="Roux S."/>
            <person name="Paez-Espino D."/>
            <person name="Jungbluth S."/>
            <person name="Walsh D.A."/>
            <person name="Denef V.J."/>
            <person name="McMahon K.D."/>
            <person name="Konstantinidis K.T."/>
            <person name="Eloe-Fadrosh E.A."/>
            <person name="Kyrpides N.C."/>
            <person name="Woyke T."/>
        </authorList>
    </citation>
    <scope>NUCLEOTIDE SEQUENCE</scope>
    <source>
        <strain evidence="1">GVMAG-M-3300023184-120</strain>
    </source>
</reference>
<sequence length="306" mass="35642">MVTTIIIFILTLLLYLHVQQEFKYFTDMQIYETKYIGKTHLAKETATKLPMIIHLEDIPSIDLHVLKQKAMDDFQVRDVREIYKTNNSDPFPLNFSRTSILIETDKQSAFYSSHNSHLFASDSFTDITQKWDRLLKPFASFSQNDVLFGSKFTVTPFYYHNATSLFLFIPPRSKEVKIRMCPFSFRQKLQVVEDYTENEGWSPIPPKTIASTSGILDFFLYSGKVLFVPPYWFYSIEFFDSKTIVNKVKYTTPLNALANIKSVFMKYSQNHHDTVSLEEPIIHNVDISNVSKEEKSEIVLSMLKTI</sequence>
<organism evidence="1">
    <name type="scientific">viral metagenome</name>
    <dbReference type="NCBI Taxonomy" id="1070528"/>
    <lineage>
        <taxon>unclassified sequences</taxon>
        <taxon>metagenomes</taxon>
        <taxon>organismal metagenomes</taxon>
    </lineage>
</organism>
<proteinExistence type="predicted"/>
<protein>
    <recommendedName>
        <fullName evidence="2">Cupin-like domain-containing protein</fullName>
    </recommendedName>
</protein>